<feature type="compositionally biased region" description="Basic and acidic residues" evidence="1">
    <location>
        <begin position="13"/>
        <end position="22"/>
    </location>
</feature>
<protein>
    <submittedName>
        <fullName evidence="2">Uncharacterized protein</fullName>
    </submittedName>
</protein>
<accession>A0A1F4XX05</accession>
<sequence>MQHIKQHMGGEPSRGENERATERGELMHYFMERLNSSRRRDGLSPLTMPRMGRLLVAIPTKDLYYLRSICDKAKDFSKKFWWEINPKKHEK</sequence>
<evidence type="ECO:0000313" key="2">
    <source>
        <dbReference type="EMBL" id="OGC86229.1"/>
    </source>
</evidence>
<feature type="region of interest" description="Disordered" evidence="1">
    <location>
        <begin position="1"/>
        <end position="22"/>
    </location>
</feature>
<evidence type="ECO:0000256" key="1">
    <source>
        <dbReference type="SAM" id="MobiDB-lite"/>
    </source>
</evidence>
<gene>
    <name evidence="2" type="ORF">A2949_01080</name>
</gene>
<dbReference type="Proteomes" id="UP000178585">
    <property type="component" value="Unassembled WGS sequence"/>
</dbReference>
<evidence type="ECO:0000313" key="3">
    <source>
        <dbReference type="Proteomes" id="UP000178585"/>
    </source>
</evidence>
<dbReference type="AlphaFoldDB" id="A0A1F4XX05"/>
<dbReference type="STRING" id="1797245.A2949_01080"/>
<reference evidence="2 3" key="1">
    <citation type="journal article" date="2016" name="Nat. Commun.">
        <title>Thousands of microbial genomes shed light on interconnected biogeochemical processes in an aquifer system.</title>
        <authorList>
            <person name="Anantharaman K."/>
            <person name="Brown C.T."/>
            <person name="Hug L.A."/>
            <person name="Sharon I."/>
            <person name="Castelle C.J."/>
            <person name="Probst A.J."/>
            <person name="Thomas B.C."/>
            <person name="Singh A."/>
            <person name="Wilkins M.J."/>
            <person name="Karaoz U."/>
            <person name="Brodie E.L."/>
            <person name="Williams K.H."/>
            <person name="Hubbard S.S."/>
            <person name="Banfield J.F."/>
        </authorList>
    </citation>
    <scope>NUCLEOTIDE SEQUENCE [LARGE SCALE GENOMIC DNA]</scope>
</reference>
<organism evidence="2 3">
    <name type="scientific">Candidatus Adlerbacteria bacterium RIFCSPLOWO2_01_FULL_54_21b</name>
    <dbReference type="NCBI Taxonomy" id="1797245"/>
    <lineage>
        <taxon>Bacteria</taxon>
        <taxon>Candidatus Adleribacteriota</taxon>
    </lineage>
</organism>
<dbReference type="EMBL" id="MEWZ01000028">
    <property type="protein sequence ID" value="OGC86229.1"/>
    <property type="molecule type" value="Genomic_DNA"/>
</dbReference>
<proteinExistence type="predicted"/>
<name>A0A1F4XX05_9BACT</name>
<comment type="caution">
    <text evidence="2">The sequence shown here is derived from an EMBL/GenBank/DDBJ whole genome shotgun (WGS) entry which is preliminary data.</text>
</comment>